<feature type="compositionally biased region" description="Basic and acidic residues" evidence="1">
    <location>
        <begin position="30"/>
        <end position="46"/>
    </location>
</feature>
<accession>Q4T400</accession>
<dbReference type="EMBL" id="CAAE01009866">
    <property type="protein sequence ID" value="CAF92382.1"/>
    <property type="molecule type" value="Genomic_DNA"/>
</dbReference>
<dbReference type="KEGG" id="tng:GSTEN00007557G001"/>
<comment type="caution">
    <text evidence="2">The sequence shown here is derived from an EMBL/GenBank/DDBJ whole genome shotgun (WGS) entry which is preliminary data.</text>
</comment>
<reference evidence="2" key="2">
    <citation type="submission" date="2004-02" db="EMBL/GenBank/DDBJ databases">
        <authorList>
            <consortium name="Genoscope"/>
            <consortium name="Whitehead Institute Centre for Genome Research"/>
        </authorList>
    </citation>
    <scope>NUCLEOTIDE SEQUENCE</scope>
</reference>
<evidence type="ECO:0000313" key="2">
    <source>
        <dbReference type="EMBL" id="CAF92382.1"/>
    </source>
</evidence>
<dbReference type="OrthoDB" id="6499155at2759"/>
<protein>
    <submittedName>
        <fullName evidence="2">(spotted green pufferfish) hypothetical protein</fullName>
    </submittedName>
</protein>
<name>Q4T400_TETNG</name>
<sequence length="147" mass="16009">MSGERSSAEAPPDDGLNPFSFKEFLRWKALDPDLGPDEERGPEQAHGEVFGVGGVACAAGRPFTSERPQEAEQTGRGRSFQVDMDSSSTCREEEEEETRFSRTAAGDETRSGAETATSWKRRSSGRSSEVTQVPPPHTHTDTHTPAL</sequence>
<dbReference type="AlphaFoldDB" id="Q4T400"/>
<reference evidence="2" key="1">
    <citation type="journal article" date="2004" name="Nature">
        <title>Genome duplication in the teleost fish Tetraodon nigroviridis reveals the early vertebrate proto-karyotype.</title>
        <authorList>
            <person name="Jaillon O."/>
            <person name="Aury J.-M."/>
            <person name="Brunet F."/>
            <person name="Petit J.-L."/>
            <person name="Stange-Thomann N."/>
            <person name="Mauceli E."/>
            <person name="Bouneau L."/>
            <person name="Fischer C."/>
            <person name="Ozouf-Costaz C."/>
            <person name="Bernot A."/>
            <person name="Nicaud S."/>
            <person name="Jaffe D."/>
            <person name="Fisher S."/>
            <person name="Lutfalla G."/>
            <person name="Dossat C."/>
            <person name="Segurens B."/>
            <person name="Dasilva C."/>
            <person name="Salanoubat M."/>
            <person name="Levy M."/>
            <person name="Boudet N."/>
            <person name="Castellano S."/>
            <person name="Anthouard V."/>
            <person name="Jubin C."/>
            <person name="Castelli V."/>
            <person name="Katinka M."/>
            <person name="Vacherie B."/>
            <person name="Biemont C."/>
            <person name="Skalli Z."/>
            <person name="Cattolico L."/>
            <person name="Poulain J."/>
            <person name="De Berardinis V."/>
            <person name="Cruaud C."/>
            <person name="Duprat S."/>
            <person name="Brottier P."/>
            <person name="Coutanceau J.-P."/>
            <person name="Gouzy J."/>
            <person name="Parra G."/>
            <person name="Lardier G."/>
            <person name="Chapple C."/>
            <person name="McKernan K.J."/>
            <person name="McEwan P."/>
            <person name="Bosak S."/>
            <person name="Kellis M."/>
            <person name="Volff J.-N."/>
            <person name="Guigo R."/>
            <person name="Zody M.C."/>
            <person name="Mesirov J."/>
            <person name="Lindblad-Toh K."/>
            <person name="Birren B."/>
            <person name="Nusbaum C."/>
            <person name="Kahn D."/>
            <person name="Robinson-Rechavi M."/>
            <person name="Laudet V."/>
            <person name="Schachter V."/>
            <person name="Quetier F."/>
            <person name="Saurin W."/>
            <person name="Scarpelli C."/>
            <person name="Wincker P."/>
            <person name="Lander E.S."/>
            <person name="Weissenbach J."/>
            <person name="Roest Crollius H."/>
        </authorList>
    </citation>
    <scope>NUCLEOTIDE SEQUENCE [LARGE SCALE GENOMIC DNA]</scope>
</reference>
<feature type="region of interest" description="Disordered" evidence="1">
    <location>
        <begin position="30"/>
        <end position="147"/>
    </location>
</feature>
<gene>
    <name evidence="2" type="ORF">GSTENG00007557001</name>
</gene>
<organism evidence="2">
    <name type="scientific">Tetraodon nigroviridis</name>
    <name type="common">Spotted green pufferfish</name>
    <name type="synonym">Chelonodon nigroviridis</name>
    <dbReference type="NCBI Taxonomy" id="99883"/>
    <lineage>
        <taxon>Eukaryota</taxon>
        <taxon>Metazoa</taxon>
        <taxon>Chordata</taxon>
        <taxon>Craniata</taxon>
        <taxon>Vertebrata</taxon>
        <taxon>Euteleostomi</taxon>
        <taxon>Actinopterygii</taxon>
        <taxon>Neopterygii</taxon>
        <taxon>Teleostei</taxon>
        <taxon>Neoteleostei</taxon>
        <taxon>Acanthomorphata</taxon>
        <taxon>Eupercaria</taxon>
        <taxon>Tetraodontiformes</taxon>
        <taxon>Tetradontoidea</taxon>
        <taxon>Tetraodontidae</taxon>
        <taxon>Tetraodon</taxon>
    </lineage>
</organism>
<evidence type="ECO:0000256" key="1">
    <source>
        <dbReference type="SAM" id="MobiDB-lite"/>
    </source>
</evidence>
<proteinExistence type="predicted"/>
<feature type="compositionally biased region" description="Basic and acidic residues" evidence="1">
    <location>
        <begin position="138"/>
        <end position="147"/>
    </location>
</feature>